<evidence type="ECO:0000256" key="1">
    <source>
        <dbReference type="ARBA" id="ARBA00004123"/>
    </source>
</evidence>
<dbReference type="GO" id="GO:0005634">
    <property type="term" value="C:nucleus"/>
    <property type="evidence" value="ECO:0007669"/>
    <property type="project" value="UniProtKB-SubCell"/>
</dbReference>
<evidence type="ECO:0000256" key="2">
    <source>
        <dbReference type="ARBA" id="ARBA00023015"/>
    </source>
</evidence>
<dbReference type="CDD" id="cd12148">
    <property type="entry name" value="fungal_TF_MHR"/>
    <property type="match status" value="1"/>
</dbReference>
<comment type="caution">
    <text evidence="6">The sequence shown here is derived from an EMBL/GenBank/DDBJ whole genome shotgun (WGS) entry which is preliminary data.</text>
</comment>
<organism evidence="6 7">
    <name type="scientific">Penicillium nalgiovense</name>
    <dbReference type="NCBI Taxonomy" id="60175"/>
    <lineage>
        <taxon>Eukaryota</taxon>
        <taxon>Fungi</taxon>
        <taxon>Dikarya</taxon>
        <taxon>Ascomycota</taxon>
        <taxon>Pezizomycotina</taxon>
        <taxon>Eurotiomycetes</taxon>
        <taxon>Eurotiomycetidae</taxon>
        <taxon>Eurotiales</taxon>
        <taxon>Aspergillaceae</taxon>
        <taxon>Penicillium</taxon>
    </lineage>
</organism>
<dbReference type="GO" id="GO:0000976">
    <property type="term" value="F:transcription cis-regulatory region binding"/>
    <property type="evidence" value="ECO:0007669"/>
    <property type="project" value="TreeGrafter"/>
</dbReference>
<gene>
    <name evidence="6" type="ORF">PNAL_LOCUS2398</name>
</gene>
<sequence>MAKSSRSTFIPVDLSRLKSFKATYYISLLSATPAESLAQERSWLYTMYAFGVAAEIGLDQDSRAKDGAPLNSINASYARTQDAAPTLLLGNGSSSLLLEYHSKDHTDNQRMTRNRERTWLRILLWERANSAACGRIHTSPETDLTQSVNSWWLHQLADRTDKHTCAIITLRRILASLKNELRHQAHLTHADPHWIREMVDTTLRPWCDLWLSHPMPNLTTSPSEELSSIFLHYVYLHGRLWTLSFALHSSINGGQNMNAIRADCFEAAVNSCELAVRDLHNIGEPLYCMLAPTWAMISYAAVLVLKLFPALYGSRVGIDVELLALLSQVAIQLERAGTTPSHRFGIDALLGRHLMMILRARAAGLKDSNQPGQARADVFNTSTEFDEGARQFMSQQSPHSKPYEALISDYDPFLTTASMSTQGDLTGEGFADFFREMFGPGFGGVF</sequence>
<keyword evidence="3" id="KW-0238">DNA-binding</keyword>
<dbReference type="AlphaFoldDB" id="A0A9W4HI63"/>
<dbReference type="EMBL" id="CAJVNV010000075">
    <property type="protein sequence ID" value="CAG8019263.1"/>
    <property type="molecule type" value="Genomic_DNA"/>
</dbReference>
<accession>A0A9W4HI63</accession>
<evidence type="ECO:0008006" key="8">
    <source>
        <dbReference type="Google" id="ProtNLM"/>
    </source>
</evidence>
<keyword evidence="5" id="KW-0539">Nucleus</keyword>
<name>A0A9W4HI63_PENNA</name>
<dbReference type="Proteomes" id="UP001153461">
    <property type="component" value="Unassembled WGS sequence"/>
</dbReference>
<evidence type="ECO:0000256" key="4">
    <source>
        <dbReference type="ARBA" id="ARBA00023163"/>
    </source>
</evidence>
<evidence type="ECO:0000256" key="5">
    <source>
        <dbReference type="ARBA" id="ARBA00023242"/>
    </source>
</evidence>
<evidence type="ECO:0000256" key="3">
    <source>
        <dbReference type="ARBA" id="ARBA00023125"/>
    </source>
</evidence>
<dbReference type="PANTHER" id="PTHR31845">
    <property type="entry name" value="FINGER DOMAIN PROTEIN, PUTATIVE-RELATED"/>
    <property type="match status" value="1"/>
</dbReference>
<protein>
    <recommendedName>
        <fullName evidence="8">Transcription factor domain-containing protein</fullName>
    </recommendedName>
</protein>
<dbReference type="GO" id="GO:0000981">
    <property type="term" value="F:DNA-binding transcription factor activity, RNA polymerase II-specific"/>
    <property type="evidence" value="ECO:0007669"/>
    <property type="project" value="TreeGrafter"/>
</dbReference>
<proteinExistence type="predicted"/>
<evidence type="ECO:0000313" key="6">
    <source>
        <dbReference type="EMBL" id="CAG8019263.1"/>
    </source>
</evidence>
<dbReference type="InterPro" id="IPR051089">
    <property type="entry name" value="prtT"/>
</dbReference>
<dbReference type="PANTHER" id="PTHR31845:SF17">
    <property type="entry name" value="ZN(II)2CYS6 TRANSCRIPTION FACTOR (EUROFUNG)"/>
    <property type="match status" value="1"/>
</dbReference>
<keyword evidence="4" id="KW-0804">Transcription</keyword>
<reference evidence="6" key="1">
    <citation type="submission" date="2021-07" db="EMBL/GenBank/DDBJ databases">
        <authorList>
            <person name="Branca A.L. A."/>
        </authorList>
    </citation>
    <scope>NUCLEOTIDE SEQUENCE</scope>
</reference>
<keyword evidence="2" id="KW-0805">Transcription regulation</keyword>
<comment type="subcellular location">
    <subcellularLocation>
        <location evidence="1">Nucleus</location>
    </subcellularLocation>
</comment>
<dbReference type="OrthoDB" id="623670at2759"/>
<evidence type="ECO:0000313" key="7">
    <source>
        <dbReference type="Proteomes" id="UP001153461"/>
    </source>
</evidence>